<evidence type="ECO:0000259" key="1">
    <source>
        <dbReference type="SMART" id="SM00563"/>
    </source>
</evidence>
<dbReference type="SUPFAM" id="SSF69593">
    <property type="entry name" value="Glycerol-3-phosphate (1)-acyltransferase"/>
    <property type="match status" value="1"/>
</dbReference>
<keyword evidence="2" id="KW-0808">Transferase</keyword>
<dbReference type="InterPro" id="IPR002123">
    <property type="entry name" value="Plipid/glycerol_acylTrfase"/>
</dbReference>
<dbReference type="InterPro" id="IPR045746">
    <property type="entry name" value="ACT14924-like_Acyltransf_dom"/>
</dbReference>
<evidence type="ECO:0000313" key="2">
    <source>
        <dbReference type="EMBL" id="KTQ98579.1"/>
    </source>
</evidence>
<dbReference type="EMBL" id="LDPZ01000002">
    <property type="protein sequence ID" value="KTQ98579.1"/>
    <property type="molecule type" value="Genomic_DNA"/>
</dbReference>
<accession>A0A175RD22</accession>
<dbReference type="SMART" id="SM00563">
    <property type="entry name" value="PlsC"/>
    <property type="match status" value="1"/>
</dbReference>
<protein>
    <submittedName>
        <fullName evidence="2">Glycerol acyltransferase</fullName>
    </submittedName>
</protein>
<proteinExistence type="predicted"/>
<name>A0A175RD22_9HYPH</name>
<reference evidence="2 3" key="1">
    <citation type="journal article" date="2016" name="Front. Microbiol.">
        <title>Genomic Resource of Rice Seed Associated Bacteria.</title>
        <authorList>
            <person name="Midha S."/>
            <person name="Bansal K."/>
            <person name="Sharma S."/>
            <person name="Kumar N."/>
            <person name="Patil P.P."/>
            <person name="Chaudhry V."/>
            <person name="Patil P.B."/>
        </authorList>
    </citation>
    <scope>NUCLEOTIDE SEQUENCE [LARGE SCALE GENOMIC DNA]</scope>
    <source>
        <strain evidence="2 3">NS226</strain>
    </source>
</reference>
<feature type="domain" description="Phospholipid/glycerol acyltransferase" evidence="1">
    <location>
        <begin position="79"/>
        <end position="202"/>
    </location>
</feature>
<dbReference type="Proteomes" id="UP000078272">
    <property type="component" value="Unassembled WGS sequence"/>
</dbReference>
<comment type="caution">
    <text evidence="2">The sequence shown here is derived from an EMBL/GenBank/DDBJ whole genome shotgun (WGS) entry which is preliminary data.</text>
</comment>
<evidence type="ECO:0000313" key="3">
    <source>
        <dbReference type="Proteomes" id="UP000078272"/>
    </source>
</evidence>
<sequence length="288" mass="32054">MLFPELSYARPHDRLARRLVIRSMEQAAGRQKLARLYALWRESARREPASRFQAMLALMRIHLDISGTWPPAIAPGEPLVILANHPFGIGDGAALLALAERLGRPFRILVSNDLMRIEELAEFGLPISFEETREAQALNLQTRREAMRLLGQGVTIIIFPAGGVATAPKTFGRAEDLPWKPFAARLVRMGRATVLPVHVEGQNGPLFHFVSPFSQTLRYGLLIGAFRRLYGRGITMRVGAPIRFEAAPEGRELTEALRRSVFQLAPAEPSRPAGFRRALALALKRRAA</sequence>
<dbReference type="OrthoDB" id="1113830at2"/>
<gene>
    <name evidence="2" type="ORF">NS226_00780</name>
</gene>
<dbReference type="GO" id="GO:0016746">
    <property type="term" value="F:acyltransferase activity"/>
    <property type="evidence" value="ECO:0007669"/>
    <property type="project" value="UniProtKB-KW"/>
</dbReference>
<dbReference type="STRING" id="401562.NS365_09795"/>
<keyword evidence="2" id="KW-0012">Acyltransferase</keyword>
<dbReference type="PATRIC" id="fig|401562.3.peg.1391"/>
<dbReference type="AlphaFoldDB" id="A0A175RD22"/>
<organism evidence="2 3">
    <name type="scientific">Aureimonas ureilytica</name>
    <dbReference type="NCBI Taxonomy" id="401562"/>
    <lineage>
        <taxon>Bacteria</taxon>
        <taxon>Pseudomonadati</taxon>
        <taxon>Pseudomonadota</taxon>
        <taxon>Alphaproteobacteria</taxon>
        <taxon>Hyphomicrobiales</taxon>
        <taxon>Aurantimonadaceae</taxon>
        <taxon>Aureimonas</taxon>
    </lineage>
</organism>
<dbReference type="Pfam" id="PF19576">
    <property type="entry name" value="Acyltransf_2"/>
    <property type="match status" value="1"/>
</dbReference>